<dbReference type="GO" id="GO:0005634">
    <property type="term" value="C:nucleus"/>
    <property type="evidence" value="ECO:0007669"/>
    <property type="project" value="TreeGrafter"/>
</dbReference>
<dbReference type="SUPFAM" id="SSF47954">
    <property type="entry name" value="Cyclin-like"/>
    <property type="match status" value="2"/>
</dbReference>
<dbReference type="PRINTS" id="PR00685">
    <property type="entry name" value="TIFACTORIIB"/>
</dbReference>
<dbReference type="Gene3D" id="1.10.472.170">
    <property type="match status" value="1"/>
</dbReference>
<dbReference type="Gene3D" id="1.10.472.10">
    <property type="entry name" value="Cyclin-like"/>
    <property type="match status" value="1"/>
</dbReference>
<proteinExistence type="predicted"/>
<evidence type="ECO:0000313" key="6">
    <source>
        <dbReference type="EMBL" id="QHT13727.1"/>
    </source>
</evidence>
<dbReference type="InterPro" id="IPR000812">
    <property type="entry name" value="TFIIB"/>
</dbReference>
<dbReference type="GO" id="GO:0097550">
    <property type="term" value="C:transcription preinitiation complex"/>
    <property type="evidence" value="ECO:0007669"/>
    <property type="project" value="TreeGrafter"/>
</dbReference>
<dbReference type="PANTHER" id="PTHR11618:SF13">
    <property type="entry name" value="TRANSCRIPTION INITIATION FACTOR IIB"/>
    <property type="match status" value="1"/>
</dbReference>
<evidence type="ECO:0000256" key="4">
    <source>
        <dbReference type="SAM" id="MobiDB-lite"/>
    </source>
</evidence>
<evidence type="ECO:0000256" key="2">
    <source>
        <dbReference type="ARBA" id="ARBA00023015"/>
    </source>
</evidence>
<dbReference type="EMBL" id="MN739576">
    <property type="protein sequence ID" value="QHT13727.1"/>
    <property type="molecule type" value="Genomic_DNA"/>
</dbReference>
<name>A0A6C0DB38_9ZZZZ</name>
<feature type="compositionally biased region" description="Polar residues" evidence="4">
    <location>
        <begin position="267"/>
        <end position="277"/>
    </location>
</feature>
<dbReference type="PROSITE" id="PS51134">
    <property type="entry name" value="ZF_TFIIB"/>
    <property type="match status" value="1"/>
</dbReference>
<keyword evidence="3" id="KW-0804">Transcription</keyword>
<evidence type="ECO:0000256" key="1">
    <source>
        <dbReference type="ARBA" id="ARBA00022737"/>
    </source>
</evidence>
<sequence length="410" mass="45360">MRKFDSLNICLVVYFRMCDLWPGLRTKSRDTTIVKEYFDEAPVAAAQEEEPSYCCPTCEDSDAIETQDDEVVCLRCGTVIDIPLDWSAEYRWYSADNGGPGSGGDPSRCGFPINPLMPESSLGTLILHGGGNSATMRRIKRYHMWNQMPYREHTLWKILETLQIRASNAGIGGAIVEEAKELFAQLTASQICRGTAQRDAVLAACLWEALKRHDAQRLPKDIAEIFLIPLKNVTKGIKQFQHVLAMRTNDRRTDTYTKPAAPLPDSASATSPDTTGVTKGDGAGVSEKEAADAAIQRAMQRKAQQQATVKRATSYADFIGPFLSHLSIPRRIAATMEEMVFRICSLTEELNIVPENTPPSLTASVIAFVAAELHVTLDHAEIARVCGISAVTIQKCLKRMAPWKEKLLKK</sequence>
<keyword evidence="1" id="KW-0677">Repeat</keyword>
<organism evidence="6">
    <name type="scientific">viral metagenome</name>
    <dbReference type="NCBI Taxonomy" id="1070528"/>
    <lineage>
        <taxon>unclassified sequences</taxon>
        <taxon>metagenomes</taxon>
        <taxon>organismal metagenomes</taxon>
    </lineage>
</organism>
<dbReference type="InterPro" id="IPR013137">
    <property type="entry name" value="Znf_TFIIB"/>
</dbReference>
<dbReference type="SUPFAM" id="SSF57783">
    <property type="entry name" value="Zinc beta-ribbon"/>
    <property type="match status" value="1"/>
</dbReference>
<accession>A0A6C0DB38</accession>
<evidence type="ECO:0000256" key="3">
    <source>
        <dbReference type="ARBA" id="ARBA00023163"/>
    </source>
</evidence>
<feature type="domain" description="TFIIB-type" evidence="5">
    <location>
        <begin position="50"/>
        <end position="81"/>
    </location>
</feature>
<dbReference type="CDD" id="cd00043">
    <property type="entry name" value="CYCLIN_SF"/>
    <property type="match status" value="1"/>
</dbReference>
<reference evidence="6" key="1">
    <citation type="journal article" date="2020" name="Nature">
        <title>Giant virus diversity and host interactions through global metagenomics.</title>
        <authorList>
            <person name="Schulz F."/>
            <person name="Roux S."/>
            <person name="Paez-Espino D."/>
            <person name="Jungbluth S."/>
            <person name="Walsh D.A."/>
            <person name="Denef V.J."/>
            <person name="McMahon K.D."/>
            <person name="Konstantinidis K.T."/>
            <person name="Eloe-Fadrosh E.A."/>
            <person name="Kyrpides N.C."/>
            <person name="Woyke T."/>
        </authorList>
    </citation>
    <scope>NUCLEOTIDE SEQUENCE</scope>
    <source>
        <strain evidence="6">GVMAG-M-3300023174-132</strain>
    </source>
</reference>
<dbReference type="GO" id="GO:0070897">
    <property type="term" value="P:transcription preinitiation complex assembly"/>
    <property type="evidence" value="ECO:0007669"/>
    <property type="project" value="InterPro"/>
</dbReference>
<dbReference type="AlphaFoldDB" id="A0A6C0DB38"/>
<protein>
    <recommendedName>
        <fullName evidence="5">TFIIB-type domain-containing protein</fullName>
    </recommendedName>
</protein>
<evidence type="ECO:0000259" key="5">
    <source>
        <dbReference type="PROSITE" id="PS51134"/>
    </source>
</evidence>
<feature type="region of interest" description="Disordered" evidence="4">
    <location>
        <begin position="253"/>
        <end position="286"/>
    </location>
</feature>
<dbReference type="InterPro" id="IPR036915">
    <property type="entry name" value="Cyclin-like_sf"/>
</dbReference>
<dbReference type="PANTHER" id="PTHR11618">
    <property type="entry name" value="TRANSCRIPTION INITIATION FACTOR IIB-RELATED"/>
    <property type="match status" value="1"/>
</dbReference>
<dbReference type="GO" id="GO:0017025">
    <property type="term" value="F:TBP-class protein binding"/>
    <property type="evidence" value="ECO:0007669"/>
    <property type="project" value="TreeGrafter"/>
</dbReference>
<keyword evidence="2" id="KW-0805">Transcription regulation</keyword>